<gene>
    <name evidence="2" type="ORF">KIPB_011043</name>
</gene>
<protein>
    <submittedName>
        <fullName evidence="2">Uncharacterized protein</fullName>
    </submittedName>
</protein>
<feature type="region of interest" description="Disordered" evidence="1">
    <location>
        <begin position="94"/>
        <end position="201"/>
    </location>
</feature>
<dbReference type="Proteomes" id="UP000265618">
    <property type="component" value="Unassembled WGS sequence"/>
</dbReference>
<keyword evidence="3" id="KW-1185">Reference proteome</keyword>
<feature type="region of interest" description="Disordered" evidence="1">
    <location>
        <begin position="228"/>
        <end position="462"/>
    </location>
</feature>
<feature type="compositionally biased region" description="Basic and acidic residues" evidence="1">
    <location>
        <begin position="415"/>
        <end position="439"/>
    </location>
</feature>
<evidence type="ECO:0000313" key="2">
    <source>
        <dbReference type="EMBL" id="GIQ88726.1"/>
    </source>
</evidence>
<feature type="compositionally biased region" description="Basic and acidic residues" evidence="1">
    <location>
        <begin position="336"/>
        <end position="347"/>
    </location>
</feature>
<accession>A0A9K3D4L7</accession>
<dbReference type="EMBL" id="BDIP01004330">
    <property type="protein sequence ID" value="GIQ88726.1"/>
    <property type="molecule type" value="Genomic_DNA"/>
</dbReference>
<sequence length="462" mass="52381">MQAPTLGASQPGPLEIRSLRDRIQKDVSFFDAFLNSPKAKTQRPATIQQMQALLVQNRRLVADLGGLHIIALTGQTLSTTQLGRYQQIRQFVRKNMSKAEREREDRVERERQRQQGMNAPVAAPQPEPSAVAPTPSGGEGGVSSVAPPAPTKVSPVSAVEPVTKTEAEPQSARPSPIDTGSSPEVERERESSGQCMSECPTSEHLDLALSPAPLSVCPVTEPAQVMSVLNDTFPSPAGDRERERQREREVEAEMQREREKVEEERRIQEEREREAERVQEAEREKQLEMERERQREEEREREREAHRQRQAERAAERERVRERSMERSSSLTSLIQDREKERERQREEEEVPVPRQPVSPAAPIAVGSPTPSNHVESQRSPYKMNRSLSLSRSLTRRDVEVTPLTSHGQGSEAGRAGDVEGERQLGSWEEREAERERRSLRIPLPSRLNKEELVPSWASDKR</sequence>
<dbReference type="AlphaFoldDB" id="A0A9K3D4L7"/>
<feature type="non-terminal residue" evidence="2">
    <location>
        <position position="462"/>
    </location>
</feature>
<evidence type="ECO:0000256" key="1">
    <source>
        <dbReference type="SAM" id="MobiDB-lite"/>
    </source>
</evidence>
<comment type="caution">
    <text evidence="2">The sequence shown here is derived from an EMBL/GenBank/DDBJ whole genome shotgun (WGS) entry which is preliminary data.</text>
</comment>
<feature type="compositionally biased region" description="Polar residues" evidence="1">
    <location>
        <begin position="369"/>
        <end position="380"/>
    </location>
</feature>
<reference evidence="2 3" key="1">
    <citation type="journal article" date="2018" name="PLoS ONE">
        <title>The draft genome of Kipferlia bialata reveals reductive genome evolution in fornicate parasites.</title>
        <authorList>
            <person name="Tanifuji G."/>
            <person name="Takabayashi S."/>
            <person name="Kume K."/>
            <person name="Takagi M."/>
            <person name="Nakayama T."/>
            <person name="Kamikawa R."/>
            <person name="Inagaki Y."/>
            <person name="Hashimoto T."/>
        </authorList>
    </citation>
    <scope>NUCLEOTIDE SEQUENCE [LARGE SCALE GENOMIC DNA]</scope>
    <source>
        <strain evidence="2">NY0173</strain>
    </source>
</reference>
<feature type="compositionally biased region" description="Basic and acidic residues" evidence="1">
    <location>
        <begin position="238"/>
        <end position="326"/>
    </location>
</feature>
<feature type="compositionally biased region" description="Basic and acidic residues" evidence="1">
    <location>
        <begin position="97"/>
        <end position="113"/>
    </location>
</feature>
<feature type="compositionally biased region" description="Basic and acidic residues" evidence="1">
    <location>
        <begin position="448"/>
        <end position="462"/>
    </location>
</feature>
<name>A0A9K3D4L7_9EUKA</name>
<evidence type="ECO:0000313" key="3">
    <source>
        <dbReference type="Proteomes" id="UP000265618"/>
    </source>
</evidence>
<proteinExistence type="predicted"/>
<organism evidence="2 3">
    <name type="scientific">Kipferlia bialata</name>
    <dbReference type="NCBI Taxonomy" id="797122"/>
    <lineage>
        <taxon>Eukaryota</taxon>
        <taxon>Metamonada</taxon>
        <taxon>Carpediemonas-like organisms</taxon>
        <taxon>Kipferlia</taxon>
    </lineage>
</organism>